<feature type="transmembrane region" description="Helical" evidence="1">
    <location>
        <begin position="114"/>
        <end position="134"/>
    </location>
</feature>
<comment type="caution">
    <text evidence="2">The sequence shown here is derived from an EMBL/GenBank/DDBJ whole genome shotgun (WGS) entry which is preliminary data.</text>
</comment>
<evidence type="ECO:0000256" key="1">
    <source>
        <dbReference type="SAM" id="Phobius"/>
    </source>
</evidence>
<gene>
    <name evidence="2" type="ORF">A2930_01105</name>
</gene>
<feature type="transmembrane region" description="Helical" evidence="1">
    <location>
        <begin position="69"/>
        <end position="87"/>
    </location>
</feature>
<keyword evidence="1" id="KW-0472">Membrane</keyword>
<evidence type="ECO:0000313" key="2">
    <source>
        <dbReference type="EMBL" id="OGF81148.1"/>
    </source>
</evidence>
<protein>
    <submittedName>
        <fullName evidence="2">Uncharacterized protein</fullName>
    </submittedName>
</protein>
<proteinExistence type="predicted"/>
<dbReference type="Proteomes" id="UP000178114">
    <property type="component" value="Unassembled WGS sequence"/>
</dbReference>
<evidence type="ECO:0000313" key="3">
    <source>
        <dbReference type="Proteomes" id="UP000178114"/>
    </source>
</evidence>
<dbReference type="AlphaFoldDB" id="A0A1F5WZS8"/>
<dbReference type="STRING" id="1798351.A2930_01105"/>
<name>A0A1F5WZS8_9BACT</name>
<accession>A0A1F5WZS8</accession>
<keyword evidence="1" id="KW-0812">Transmembrane</keyword>
<organism evidence="2 3">
    <name type="scientific">Candidatus Giovannonibacteria bacterium RIFCSPLOWO2_01_FULL_45_34</name>
    <dbReference type="NCBI Taxonomy" id="1798351"/>
    <lineage>
        <taxon>Bacteria</taxon>
        <taxon>Candidatus Giovannoniibacteriota</taxon>
    </lineage>
</organism>
<feature type="transmembrane region" description="Helical" evidence="1">
    <location>
        <begin position="43"/>
        <end position="63"/>
    </location>
</feature>
<sequence>MENNKPPFEGKEAEEFMKALIELEKGGINENASNSKKALRRKIYASVIFLIILIKSLAFVEHYDVDRDPAALLVAIALVGFMCVLFSQRLGSLKGYISVQGSGTYINKASPPTVVEFMGWILLLLPVVIFLLSFF</sequence>
<dbReference type="EMBL" id="MFID01000016">
    <property type="protein sequence ID" value="OGF81148.1"/>
    <property type="molecule type" value="Genomic_DNA"/>
</dbReference>
<reference evidence="2 3" key="1">
    <citation type="journal article" date="2016" name="Nat. Commun.">
        <title>Thousands of microbial genomes shed light on interconnected biogeochemical processes in an aquifer system.</title>
        <authorList>
            <person name="Anantharaman K."/>
            <person name="Brown C.T."/>
            <person name="Hug L.A."/>
            <person name="Sharon I."/>
            <person name="Castelle C.J."/>
            <person name="Probst A.J."/>
            <person name="Thomas B.C."/>
            <person name="Singh A."/>
            <person name="Wilkins M.J."/>
            <person name="Karaoz U."/>
            <person name="Brodie E.L."/>
            <person name="Williams K.H."/>
            <person name="Hubbard S.S."/>
            <person name="Banfield J.F."/>
        </authorList>
    </citation>
    <scope>NUCLEOTIDE SEQUENCE [LARGE SCALE GENOMIC DNA]</scope>
</reference>
<keyword evidence="1" id="KW-1133">Transmembrane helix</keyword>